<protein>
    <submittedName>
        <fullName evidence="2">Uncharacterized protein</fullName>
    </submittedName>
</protein>
<name>A0A812S7G4_9DINO</name>
<feature type="transmembrane region" description="Helical" evidence="1">
    <location>
        <begin position="155"/>
        <end position="175"/>
    </location>
</feature>
<accession>A0A812S7G4</accession>
<evidence type="ECO:0000313" key="2">
    <source>
        <dbReference type="EMBL" id="CAE7465665.1"/>
    </source>
</evidence>
<feature type="transmembrane region" description="Helical" evidence="1">
    <location>
        <begin position="187"/>
        <end position="210"/>
    </location>
</feature>
<feature type="transmembrane region" description="Helical" evidence="1">
    <location>
        <begin position="231"/>
        <end position="259"/>
    </location>
</feature>
<keyword evidence="1" id="KW-0472">Membrane</keyword>
<dbReference type="AlphaFoldDB" id="A0A812S7G4"/>
<evidence type="ECO:0000256" key="1">
    <source>
        <dbReference type="SAM" id="Phobius"/>
    </source>
</evidence>
<gene>
    <name evidence="2" type="ORF">SNAT2548_LOCUS25991</name>
</gene>
<dbReference type="OrthoDB" id="431012at2759"/>
<keyword evidence="3" id="KW-1185">Reference proteome</keyword>
<sequence>MSVHAPGDAGLELTSLGASAPATQSFLQPTSSRDSRLARRRAVTKADINRDLQRLEEEHVWYRQVQMALAGYTLVRIVANLVANLYADSDEHQPSHPAFHAIFRPIVTGLGMYVFLCKKDLFRQGKPLHTWSFRTACCLALPLDGRLVKVLAPRFVANGMITLWQVLCNVLSVYMTTLKIRAVGWRATANLCNLLTATGIGALALFSVRYASKPCRLHPFDEIPSRVIKLAMFNCFCTTFATLALQVWSLCCAASTAVMQAQGETTIMSTAYILYANSVLVILGPALSFAGLFARTNLTLVTLDVIFQVCNVLFLSGMIGPVQWDLETLRSLAELSGYGLASKRIAFPGHISENAPDCIVSFPGKYGDRWDHAVRNVTESGAFSLACVFFTDTESGLGQHATNPVTGECWCHEIYGPMSAPAYVRLVDMMDCNATTLAFEMEDAKAMGKLLRVRHGETDMEWKASGLMFGRRTWTEPQHFGRPCTSSTSRAP</sequence>
<dbReference type="Proteomes" id="UP000604046">
    <property type="component" value="Unassembled WGS sequence"/>
</dbReference>
<organism evidence="2 3">
    <name type="scientific">Symbiodinium natans</name>
    <dbReference type="NCBI Taxonomy" id="878477"/>
    <lineage>
        <taxon>Eukaryota</taxon>
        <taxon>Sar</taxon>
        <taxon>Alveolata</taxon>
        <taxon>Dinophyceae</taxon>
        <taxon>Suessiales</taxon>
        <taxon>Symbiodiniaceae</taxon>
        <taxon>Symbiodinium</taxon>
    </lineage>
</organism>
<reference evidence="2" key="1">
    <citation type="submission" date="2021-02" db="EMBL/GenBank/DDBJ databases">
        <authorList>
            <person name="Dougan E. K."/>
            <person name="Rhodes N."/>
            <person name="Thang M."/>
            <person name="Chan C."/>
        </authorList>
    </citation>
    <scope>NUCLEOTIDE SEQUENCE</scope>
</reference>
<proteinExistence type="predicted"/>
<dbReference type="EMBL" id="CAJNDS010002413">
    <property type="protein sequence ID" value="CAE7465665.1"/>
    <property type="molecule type" value="Genomic_DNA"/>
</dbReference>
<keyword evidence="1" id="KW-0812">Transmembrane</keyword>
<feature type="transmembrane region" description="Helical" evidence="1">
    <location>
        <begin position="271"/>
        <end position="293"/>
    </location>
</feature>
<evidence type="ECO:0000313" key="3">
    <source>
        <dbReference type="Proteomes" id="UP000604046"/>
    </source>
</evidence>
<comment type="caution">
    <text evidence="2">The sequence shown here is derived from an EMBL/GenBank/DDBJ whole genome shotgun (WGS) entry which is preliminary data.</text>
</comment>
<keyword evidence="1" id="KW-1133">Transmembrane helix</keyword>